<proteinExistence type="predicted"/>
<dbReference type="Proteomes" id="UP001497516">
    <property type="component" value="Chromosome 4"/>
</dbReference>
<reference evidence="1 2" key="1">
    <citation type="submission" date="2024-04" db="EMBL/GenBank/DDBJ databases">
        <authorList>
            <person name="Fracassetti M."/>
        </authorList>
    </citation>
    <scope>NUCLEOTIDE SEQUENCE [LARGE SCALE GENOMIC DNA]</scope>
</reference>
<name>A0AAV2E3E1_9ROSI</name>
<dbReference type="EMBL" id="OZ034817">
    <property type="protein sequence ID" value="CAL1380065.1"/>
    <property type="molecule type" value="Genomic_DNA"/>
</dbReference>
<sequence length="93" mass="10249">MTIMMGIYLLPPQITLLLQALGVDLRYKVSRADVINRLHAQFVRKIDADVGRRRPRVNAPGGDRDAHVVPLREDGLILADLVDDSTTSSSGVK</sequence>
<evidence type="ECO:0000313" key="2">
    <source>
        <dbReference type="Proteomes" id="UP001497516"/>
    </source>
</evidence>
<accession>A0AAV2E3E1</accession>
<protein>
    <submittedName>
        <fullName evidence="1">Uncharacterized protein</fullName>
    </submittedName>
</protein>
<dbReference type="AlphaFoldDB" id="A0AAV2E3E1"/>
<keyword evidence="2" id="KW-1185">Reference proteome</keyword>
<evidence type="ECO:0000313" key="1">
    <source>
        <dbReference type="EMBL" id="CAL1380065.1"/>
    </source>
</evidence>
<organism evidence="1 2">
    <name type="scientific">Linum trigynum</name>
    <dbReference type="NCBI Taxonomy" id="586398"/>
    <lineage>
        <taxon>Eukaryota</taxon>
        <taxon>Viridiplantae</taxon>
        <taxon>Streptophyta</taxon>
        <taxon>Embryophyta</taxon>
        <taxon>Tracheophyta</taxon>
        <taxon>Spermatophyta</taxon>
        <taxon>Magnoliopsida</taxon>
        <taxon>eudicotyledons</taxon>
        <taxon>Gunneridae</taxon>
        <taxon>Pentapetalae</taxon>
        <taxon>rosids</taxon>
        <taxon>fabids</taxon>
        <taxon>Malpighiales</taxon>
        <taxon>Linaceae</taxon>
        <taxon>Linum</taxon>
    </lineage>
</organism>
<gene>
    <name evidence="1" type="ORF">LTRI10_LOCUS21536</name>
</gene>